<dbReference type="Pfam" id="PF00743">
    <property type="entry name" value="FMO-like"/>
    <property type="match status" value="1"/>
</dbReference>
<keyword evidence="3" id="KW-0274">FAD</keyword>
<dbReference type="SUPFAM" id="SSF51905">
    <property type="entry name" value="FAD/NAD(P)-binding domain"/>
    <property type="match status" value="2"/>
</dbReference>
<dbReference type="GO" id="GO:0050660">
    <property type="term" value="F:flavin adenine dinucleotide binding"/>
    <property type="evidence" value="ECO:0007669"/>
    <property type="project" value="InterPro"/>
</dbReference>
<name>A0A9P8TFD3_9ASCO</name>
<keyword evidence="7" id="KW-1185">Reference proteome</keyword>
<dbReference type="GO" id="GO:0050661">
    <property type="term" value="F:NADP binding"/>
    <property type="evidence" value="ECO:0007669"/>
    <property type="project" value="InterPro"/>
</dbReference>
<accession>A0A9P8TFD3</accession>
<organism evidence="6 7">
    <name type="scientific">Ogataea polymorpha</name>
    <dbReference type="NCBI Taxonomy" id="460523"/>
    <lineage>
        <taxon>Eukaryota</taxon>
        <taxon>Fungi</taxon>
        <taxon>Dikarya</taxon>
        <taxon>Ascomycota</taxon>
        <taxon>Saccharomycotina</taxon>
        <taxon>Pichiomycetes</taxon>
        <taxon>Pichiales</taxon>
        <taxon>Pichiaceae</taxon>
        <taxon>Ogataea</taxon>
    </lineage>
</organism>
<dbReference type="GO" id="GO:0004499">
    <property type="term" value="F:N,N-dimethylaniline monooxygenase activity"/>
    <property type="evidence" value="ECO:0007669"/>
    <property type="project" value="InterPro"/>
</dbReference>
<dbReference type="InterPro" id="IPR036188">
    <property type="entry name" value="FAD/NAD-bd_sf"/>
</dbReference>
<dbReference type="EMBL" id="JAEUBD010000146">
    <property type="protein sequence ID" value="KAH3676565.1"/>
    <property type="molecule type" value="Genomic_DNA"/>
</dbReference>
<reference evidence="6" key="2">
    <citation type="submission" date="2021-01" db="EMBL/GenBank/DDBJ databases">
        <authorList>
            <person name="Schikora-Tamarit M.A."/>
        </authorList>
    </citation>
    <scope>NUCLEOTIDE SEQUENCE</scope>
    <source>
        <strain evidence="6">NCAIM Y.01608</strain>
    </source>
</reference>
<evidence type="ECO:0000256" key="1">
    <source>
        <dbReference type="ARBA" id="ARBA00009183"/>
    </source>
</evidence>
<gene>
    <name evidence="6" type="ORF">OGATHE_001054</name>
</gene>
<dbReference type="AlphaFoldDB" id="A0A9P8TFD3"/>
<comment type="similarity">
    <text evidence="1">Belongs to the FMO family.</text>
</comment>
<dbReference type="PANTHER" id="PTHR23023">
    <property type="entry name" value="DIMETHYLANILINE MONOOXYGENASE"/>
    <property type="match status" value="1"/>
</dbReference>
<sequence length="513" mass="58720">MTNLINKVAIIGGGAGGLVTLNEFLHTSKSGRSTITKDEEHHEFPEEPAFEEIVVFEQNDSIGGVWNYTKNADEGFPIDVENYYSPLGIRPPRDPPTDLENTDSTRPVEVDAKRTHRWNTSGVYDGLYTNVPIAVMRFSSGPPVKSGVDCDFHPFVMHHHVLDYLKEFARTNDLEKYIRFNSSIEQLYKDEASGKWVLVVVNSENGVEKWYRETFDAVVVAVGKFNIPYFPKIQGLREYSSRNGNVRHAKSYRNARDYKDKKVLIVGSNVSAVDMMQYLVPVCKEIHVSMNVSRVEDFNLEKSPAKNWIEEVLKNPEFGIKLHPKIHHFSQTYVRFHDGKQEHFDEVILATGYHTYYPFLNVPQNEGKEYAKILPSSEKDREGQLNIVRNLYLYTFAVGDPTLCHIGLPMTPLFFLLSEVSAIAIAGVWTNAKKLPSPEKQREWIEHYEELKRNGASLLMPDFALNLYNEIHSYSPKDRYNFFDTNDSVDIAAIKKASREYFYKVVSGKLQPA</sequence>
<dbReference type="Gene3D" id="3.50.50.60">
    <property type="entry name" value="FAD/NAD(P)-binding domain"/>
    <property type="match status" value="2"/>
</dbReference>
<dbReference type="Proteomes" id="UP000788993">
    <property type="component" value="Unassembled WGS sequence"/>
</dbReference>
<dbReference type="InterPro" id="IPR050346">
    <property type="entry name" value="FMO-like"/>
</dbReference>
<dbReference type="InterPro" id="IPR020946">
    <property type="entry name" value="Flavin_mOase-like"/>
</dbReference>
<evidence type="ECO:0008006" key="8">
    <source>
        <dbReference type="Google" id="ProtNLM"/>
    </source>
</evidence>
<proteinExistence type="inferred from homology"/>
<feature type="region of interest" description="Disordered" evidence="5">
    <location>
        <begin position="88"/>
        <end position="107"/>
    </location>
</feature>
<keyword evidence="4" id="KW-0560">Oxidoreductase</keyword>
<evidence type="ECO:0000256" key="5">
    <source>
        <dbReference type="SAM" id="MobiDB-lite"/>
    </source>
</evidence>
<protein>
    <recommendedName>
        <fullName evidence="8">FAD/NAD(P)-binding domain-containing protein</fullName>
    </recommendedName>
</protein>
<evidence type="ECO:0000256" key="3">
    <source>
        <dbReference type="ARBA" id="ARBA00022827"/>
    </source>
</evidence>
<evidence type="ECO:0000313" key="6">
    <source>
        <dbReference type="EMBL" id="KAH3676565.1"/>
    </source>
</evidence>
<evidence type="ECO:0000256" key="4">
    <source>
        <dbReference type="ARBA" id="ARBA00023002"/>
    </source>
</evidence>
<keyword evidence="2" id="KW-0285">Flavoprotein</keyword>
<evidence type="ECO:0000256" key="2">
    <source>
        <dbReference type="ARBA" id="ARBA00022630"/>
    </source>
</evidence>
<evidence type="ECO:0000313" key="7">
    <source>
        <dbReference type="Proteomes" id="UP000788993"/>
    </source>
</evidence>
<comment type="caution">
    <text evidence="6">The sequence shown here is derived from an EMBL/GenBank/DDBJ whole genome shotgun (WGS) entry which is preliminary data.</text>
</comment>
<reference evidence="6" key="1">
    <citation type="journal article" date="2021" name="Open Biol.">
        <title>Shared evolutionary footprints suggest mitochondrial oxidative damage underlies multiple complex I losses in fungi.</title>
        <authorList>
            <person name="Schikora-Tamarit M.A."/>
            <person name="Marcet-Houben M."/>
            <person name="Nosek J."/>
            <person name="Gabaldon T."/>
        </authorList>
    </citation>
    <scope>NUCLEOTIDE SEQUENCE</scope>
    <source>
        <strain evidence="6">NCAIM Y.01608</strain>
    </source>
</reference>